<dbReference type="SUPFAM" id="SSF140753">
    <property type="entry name" value="PG0816-like"/>
    <property type="match status" value="1"/>
</dbReference>
<dbReference type="Proteomes" id="UP000264217">
    <property type="component" value="Unassembled WGS sequence"/>
</dbReference>
<dbReference type="InterPro" id="IPR036297">
    <property type="entry name" value="PG0816-like_sf"/>
</dbReference>
<dbReference type="AlphaFoldDB" id="A0A372NUY2"/>
<dbReference type="EMBL" id="QWDC01000002">
    <property type="protein sequence ID" value="RFZ92844.1"/>
    <property type="molecule type" value="Genomic_DNA"/>
</dbReference>
<reference evidence="1 2" key="1">
    <citation type="submission" date="2018-08" db="EMBL/GenBank/DDBJ databases">
        <title>Mucilaginibacter sp. MYSH2.</title>
        <authorList>
            <person name="Seo T."/>
        </authorList>
    </citation>
    <scope>NUCLEOTIDE SEQUENCE [LARGE SCALE GENOMIC DNA]</scope>
    <source>
        <strain evidence="1 2">MYSH2</strain>
    </source>
</reference>
<organism evidence="1 2">
    <name type="scientific">Mucilaginibacter conchicola</name>
    <dbReference type="NCBI Taxonomy" id="2303333"/>
    <lineage>
        <taxon>Bacteria</taxon>
        <taxon>Pseudomonadati</taxon>
        <taxon>Bacteroidota</taxon>
        <taxon>Sphingobacteriia</taxon>
        <taxon>Sphingobacteriales</taxon>
        <taxon>Sphingobacteriaceae</taxon>
        <taxon>Mucilaginibacter</taxon>
    </lineage>
</organism>
<protein>
    <recommendedName>
        <fullName evidence="3">DUF1896 family protein</fullName>
    </recommendedName>
</protein>
<proteinExistence type="predicted"/>
<name>A0A372NUY2_9SPHI</name>
<evidence type="ECO:0000313" key="1">
    <source>
        <dbReference type="EMBL" id="RFZ92844.1"/>
    </source>
</evidence>
<evidence type="ECO:0008006" key="3">
    <source>
        <dbReference type="Google" id="ProtNLM"/>
    </source>
</evidence>
<gene>
    <name evidence="1" type="ORF">D0C36_15750</name>
</gene>
<evidence type="ECO:0000313" key="2">
    <source>
        <dbReference type="Proteomes" id="UP000264217"/>
    </source>
</evidence>
<comment type="caution">
    <text evidence="1">The sequence shown here is derived from an EMBL/GenBank/DDBJ whole genome shotgun (WGS) entry which is preliminary data.</text>
</comment>
<keyword evidence="2" id="KW-1185">Reference proteome</keyword>
<accession>A0A372NUY2</accession>
<sequence length="150" mass="17312">MLMKTLLAGKLHSYMVQHHTDLLIALQEDHRLSHYLSSKVDSISGLIGDLQKENRPNYVIEALCLEELTRDLRPSRFSWMRELLEAEFPETHQQMNRSGILTYELINLSGACEPIFEVFGFGEEHEDLPALRHAVTGMIAEYLENQTQEK</sequence>